<evidence type="ECO:0000313" key="3">
    <source>
        <dbReference type="Proteomes" id="UP000198397"/>
    </source>
</evidence>
<keyword evidence="1" id="KW-0472">Membrane</keyword>
<keyword evidence="1" id="KW-0812">Transmembrane</keyword>
<organism evidence="2 3">
    <name type="scientific">Halorubrum vacuolatum</name>
    <name type="common">Natronobacterium vacuolatum</name>
    <dbReference type="NCBI Taxonomy" id="63740"/>
    <lineage>
        <taxon>Archaea</taxon>
        <taxon>Methanobacteriati</taxon>
        <taxon>Methanobacteriota</taxon>
        <taxon>Stenosarchaea group</taxon>
        <taxon>Halobacteria</taxon>
        <taxon>Halobacteriales</taxon>
        <taxon>Haloferacaceae</taxon>
        <taxon>Halorubrum</taxon>
    </lineage>
</organism>
<feature type="transmembrane region" description="Helical" evidence="1">
    <location>
        <begin position="41"/>
        <end position="62"/>
    </location>
</feature>
<accession>A0A238W471</accession>
<keyword evidence="1" id="KW-1133">Transmembrane helix</keyword>
<evidence type="ECO:0000256" key="1">
    <source>
        <dbReference type="SAM" id="Phobius"/>
    </source>
</evidence>
<dbReference type="RefSeq" id="WP_089384380.1">
    <property type="nucleotide sequence ID" value="NZ_FZNQ01000005.1"/>
</dbReference>
<protein>
    <submittedName>
        <fullName evidence="2">Uncharacterized protein</fullName>
    </submittedName>
</protein>
<dbReference type="AlphaFoldDB" id="A0A238W471"/>
<proteinExistence type="predicted"/>
<gene>
    <name evidence="2" type="ORF">SAMN06264855_105108</name>
</gene>
<keyword evidence="3" id="KW-1185">Reference proteome</keyword>
<evidence type="ECO:0000313" key="2">
    <source>
        <dbReference type="EMBL" id="SNR41350.1"/>
    </source>
</evidence>
<dbReference type="EMBL" id="FZNQ01000005">
    <property type="protein sequence ID" value="SNR41350.1"/>
    <property type="molecule type" value="Genomic_DNA"/>
</dbReference>
<sequence length="65" mass="6860">MDADRPAADPERFDAIVGALALPFVFIMAIALALGRFFGSIAVGALVGLLCFAVIAIVRVRLFPI</sequence>
<name>A0A238W471_HALVU</name>
<dbReference type="Proteomes" id="UP000198397">
    <property type="component" value="Unassembled WGS sequence"/>
</dbReference>
<feature type="transmembrane region" description="Helical" evidence="1">
    <location>
        <begin position="15"/>
        <end position="34"/>
    </location>
</feature>
<reference evidence="2 3" key="1">
    <citation type="submission" date="2017-06" db="EMBL/GenBank/DDBJ databases">
        <authorList>
            <person name="Kim H.J."/>
            <person name="Triplett B.A."/>
        </authorList>
    </citation>
    <scope>NUCLEOTIDE SEQUENCE [LARGE SCALE GENOMIC DNA]</scope>
    <source>
        <strain evidence="2 3">DSM 8800</strain>
    </source>
</reference>